<evidence type="ECO:0000256" key="1">
    <source>
        <dbReference type="ARBA" id="ARBA00022741"/>
    </source>
</evidence>
<evidence type="ECO:0000256" key="2">
    <source>
        <dbReference type="ARBA" id="ARBA00022840"/>
    </source>
</evidence>
<protein>
    <submittedName>
        <fullName evidence="4">Long-chain fatty acid--CoA ligase</fullName>
    </submittedName>
</protein>
<dbReference type="OrthoDB" id="5240489at2"/>
<accession>A0A1J7C2D9</accession>
<gene>
    <name evidence="4" type="ORF">BIV57_20110</name>
</gene>
<dbReference type="Gene3D" id="3.40.50.12780">
    <property type="entry name" value="N-terminal domain of ligase-like"/>
    <property type="match status" value="1"/>
</dbReference>
<reference evidence="4 5" key="1">
    <citation type="submission" date="2016-10" db="EMBL/GenBank/DDBJ databases">
        <title>Genome sequence of Streptomyces gilvigriseus MUSC 26.</title>
        <authorList>
            <person name="Lee L.-H."/>
            <person name="Ser H.-L."/>
        </authorList>
    </citation>
    <scope>NUCLEOTIDE SEQUENCE [LARGE SCALE GENOMIC DNA]</scope>
    <source>
        <strain evidence="4 5">MUSC 26</strain>
    </source>
</reference>
<name>A0A1J7C2D9_9ACTN</name>
<dbReference type="GO" id="GO:0016020">
    <property type="term" value="C:membrane"/>
    <property type="evidence" value="ECO:0007669"/>
    <property type="project" value="TreeGrafter"/>
</dbReference>
<keyword evidence="5" id="KW-1185">Reference proteome</keyword>
<organism evidence="4 5">
    <name type="scientific">Mangrovactinospora gilvigrisea</name>
    <dbReference type="NCBI Taxonomy" id="1428644"/>
    <lineage>
        <taxon>Bacteria</taxon>
        <taxon>Bacillati</taxon>
        <taxon>Actinomycetota</taxon>
        <taxon>Actinomycetes</taxon>
        <taxon>Kitasatosporales</taxon>
        <taxon>Streptomycetaceae</taxon>
        <taxon>Mangrovactinospora</taxon>
    </lineage>
</organism>
<keyword evidence="4" id="KW-0436">Ligase</keyword>
<dbReference type="Proteomes" id="UP000243342">
    <property type="component" value="Unassembled WGS sequence"/>
</dbReference>
<feature type="domain" description="AMP-dependent synthetase/ligase" evidence="3">
    <location>
        <begin position="15"/>
        <end position="445"/>
    </location>
</feature>
<evidence type="ECO:0000313" key="5">
    <source>
        <dbReference type="Proteomes" id="UP000243342"/>
    </source>
</evidence>
<sequence>MIEGRPPSVAHLLLERVKETPDRVAYRYPIPDSDTGGGREEWRSLTWAQALERVQAVAAGLAELGVRAEERVAIASATRIEWILADFGVMCAGAAVTTVYPTTNAEETAYILADSGSRVLIADNAQQLAKVRERAAELPELIAVVLFDGDGRTEEGDPFEVLSLADLEARGAGRLAEEPGLVESAVGRITADQLATLIYTSGTTGRPKGVRLVHDCWSFEARSAQAIGLVHPEDSQYLWLPLSHVFGKVLTSVHIACGFETAVDGRQDRIITNLPVVEPTFMVAVPRVFEKVYNGVAAKAREGGALKYRIFRWAAEVARDYAKEFQRSRDASGTGQVTGVLAAKHALADRLVYGKIREAFGGRIRGCISGSAALPPEIGFFFAGAGVPILEGYGMTESSAATAVNLPDTLRTGTCGRLLPGMEGRLAEEDGELLLRGPGIMRGYHNKPELTEDVFTDDGWFRTGDIAELSPDGFVTITDRKKDLIKTSGGKYVAPSDLENRFKTVCPYVANIVVVGDGRNFCSALVTLDEVEIMKWAAEEGGALAGRSYAEVCASAEARALVQGYVDEVNADVQRWQTIKKFAVLQRDFDLEHGEVTPSLKIKRAVVARSFSGEIESMYQGSREA</sequence>
<dbReference type="CDD" id="cd05907">
    <property type="entry name" value="VL_LC_FACS_like"/>
    <property type="match status" value="1"/>
</dbReference>
<keyword evidence="1" id="KW-0547">Nucleotide-binding</keyword>
<dbReference type="STRING" id="1428644.BIV57_20110"/>
<dbReference type="InterPro" id="IPR042099">
    <property type="entry name" value="ANL_N_sf"/>
</dbReference>
<keyword evidence="2" id="KW-0067">ATP-binding</keyword>
<dbReference type="EMBL" id="MLCF01000133">
    <property type="protein sequence ID" value="OIV35728.1"/>
    <property type="molecule type" value="Genomic_DNA"/>
</dbReference>
<dbReference type="GO" id="GO:0005524">
    <property type="term" value="F:ATP binding"/>
    <property type="evidence" value="ECO:0007669"/>
    <property type="project" value="UniProtKB-KW"/>
</dbReference>
<dbReference type="PROSITE" id="PS00455">
    <property type="entry name" value="AMP_BINDING"/>
    <property type="match status" value="1"/>
</dbReference>
<dbReference type="InterPro" id="IPR000873">
    <property type="entry name" value="AMP-dep_synth/lig_dom"/>
</dbReference>
<dbReference type="PANTHER" id="PTHR43272:SF33">
    <property type="entry name" value="AMP-BINDING DOMAIN-CONTAINING PROTEIN-RELATED"/>
    <property type="match status" value="1"/>
</dbReference>
<proteinExistence type="predicted"/>
<dbReference type="Pfam" id="PF23562">
    <property type="entry name" value="AMP-binding_C_3"/>
    <property type="match status" value="1"/>
</dbReference>
<dbReference type="PANTHER" id="PTHR43272">
    <property type="entry name" value="LONG-CHAIN-FATTY-ACID--COA LIGASE"/>
    <property type="match status" value="1"/>
</dbReference>
<evidence type="ECO:0000313" key="4">
    <source>
        <dbReference type="EMBL" id="OIV35728.1"/>
    </source>
</evidence>
<dbReference type="SUPFAM" id="SSF56801">
    <property type="entry name" value="Acetyl-CoA synthetase-like"/>
    <property type="match status" value="1"/>
</dbReference>
<dbReference type="Pfam" id="PF00501">
    <property type="entry name" value="AMP-binding"/>
    <property type="match status" value="1"/>
</dbReference>
<evidence type="ECO:0000259" key="3">
    <source>
        <dbReference type="Pfam" id="PF00501"/>
    </source>
</evidence>
<dbReference type="GO" id="GO:0004467">
    <property type="term" value="F:long-chain fatty acid-CoA ligase activity"/>
    <property type="evidence" value="ECO:0007669"/>
    <property type="project" value="TreeGrafter"/>
</dbReference>
<dbReference type="AlphaFoldDB" id="A0A1J7C2D9"/>
<dbReference type="InterPro" id="IPR020845">
    <property type="entry name" value="AMP-binding_CS"/>
</dbReference>
<comment type="caution">
    <text evidence="4">The sequence shown here is derived from an EMBL/GenBank/DDBJ whole genome shotgun (WGS) entry which is preliminary data.</text>
</comment>